<feature type="domain" description="HTH marR-type" evidence="1">
    <location>
        <begin position="13"/>
        <end position="145"/>
    </location>
</feature>
<dbReference type="InterPro" id="IPR039422">
    <property type="entry name" value="MarR/SlyA-like"/>
</dbReference>
<evidence type="ECO:0000259" key="1">
    <source>
        <dbReference type="PROSITE" id="PS50995"/>
    </source>
</evidence>
<sequence>MSEPQTSETYSLDGSVTHLLHRAGQIVDEVVTSELEKLKVTPRQFTLLVAIEANSGATQVELVEITGTDRSTMAEMTRRLVVRGLIEKRLRDGDNRATALKLSSAGKRLLKQCRSAVCTAEEKFLERISPTRRKSLMTILTAVIAGPKTPAKPKRPA</sequence>
<organism evidence="2">
    <name type="scientific">hydrothermal vent metagenome</name>
    <dbReference type="NCBI Taxonomy" id="652676"/>
    <lineage>
        <taxon>unclassified sequences</taxon>
        <taxon>metagenomes</taxon>
        <taxon>ecological metagenomes</taxon>
    </lineage>
</organism>
<dbReference type="InterPro" id="IPR036390">
    <property type="entry name" value="WH_DNA-bd_sf"/>
</dbReference>
<dbReference type="PROSITE" id="PS50995">
    <property type="entry name" value="HTH_MARR_2"/>
    <property type="match status" value="1"/>
</dbReference>
<dbReference type="EMBL" id="UOEM01000019">
    <property type="protein sequence ID" value="VAW10648.1"/>
    <property type="molecule type" value="Genomic_DNA"/>
</dbReference>
<reference evidence="2" key="1">
    <citation type="submission" date="2018-06" db="EMBL/GenBank/DDBJ databases">
        <authorList>
            <person name="Zhirakovskaya E."/>
        </authorList>
    </citation>
    <scope>NUCLEOTIDE SEQUENCE</scope>
</reference>
<evidence type="ECO:0000313" key="2">
    <source>
        <dbReference type="EMBL" id="VAW10648.1"/>
    </source>
</evidence>
<dbReference type="InterPro" id="IPR036388">
    <property type="entry name" value="WH-like_DNA-bd_sf"/>
</dbReference>
<protein>
    <recommendedName>
        <fullName evidence="1">HTH marR-type domain-containing protein</fullName>
    </recommendedName>
</protein>
<dbReference type="AlphaFoldDB" id="A0A3B0SYI4"/>
<proteinExistence type="predicted"/>
<dbReference type="PRINTS" id="PR00598">
    <property type="entry name" value="HTHMARR"/>
</dbReference>
<dbReference type="PANTHER" id="PTHR33164:SF43">
    <property type="entry name" value="HTH-TYPE TRANSCRIPTIONAL REPRESSOR YETL"/>
    <property type="match status" value="1"/>
</dbReference>
<dbReference type="InterPro" id="IPR000835">
    <property type="entry name" value="HTH_MarR-typ"/>
</dbReference>
<dbReference type="Pfam" id="PF12802">
    <property type="entry name" value="MarR_2"/>
    <property type="match status" value="1"/>
</dbReference>
<dbReference type="GO" id="GO:0003700">
    <property type="term" value="F:DNA-binding transcription factor activity"/>
    <property type="evidence" value="ECO:0007669"/>
    <property type="project" value="InterPro"/>
</dbReference>
<dbReference type="PANTHER" id="PTHR33164">
    <property type="entry name" value="TRANSCRIPTIONAL REGULATOR, MARR FAMILY"/>
    <property type="match status" value="1"/>
</dbReference>
<gene>
    <name evidence="2" type="ORF">MNBD_ALPHA09-1941</name>
</gene>
<dbReference type="Gene3D" id="1.10.10.10">
    <property type="entry name" value="Winged helix-like DNA-binding domain superfamily/Winged helix DNA-binding domain"/>
    <property type="match status" value="1"/>
</dbReference>
<dbReference type="SMART" id="SM00347">
    <property type="entry name" value="HTH_MARR"/>
    <property type="match status" value="1"/>
</dbReference>
<dbReference type="GO" id="GO:0006950">
    <property type="term" value="P:response to stress"/>
    <property type="evidence" value="ECO:0007669"/>
    <property type="project" value="TreeGrafter"/>
</dbReference>
<dbReference type="SUPFAM" id="SSF46785">
    <property type="entry name" value="Winged helix' DNA-binding domain"/>
    <property type="match status" value="1"/>
</dbReference>
<name>A0A3B0SYI4_9ZZZZ</name>
<accession>A0A3B0SYI4</accession>